<dbReference type="InterPro" id="IPR011263">
    <property type="entry name" value="DNA-dir_RNA_pol_RpoA/D/Rpb3"/>
</dbReference>
<dbReference type="Gene3D" id="3.30.1360.10">
    <property type="entry name" value="RNA polymerase, RBP11-like subunit"/>
    <property type="match status" value="1"/>
</dbReference>
<evidence type="ECO:0000256" key="1">
    <source>
        <dbReference type="ARBA" id="ARBA00022478"/>
    </source>
</evidence>
<accession>A0A561D572</accession>
<feature type="domain" description="DNA-directed RNA polymerase RpoA/D/Rpb3-type" evidence="3">
    <location>
        <begin position="4"/>
        <end position="34"/>
    </location>
</feature>
<dbReference type="GO" id="GO:0006351">
    <property type="term" value="P:DNA-templated transcription"/>
    <property type="evidence" value="ECO:0007669"/>
    <property type="project" value="InterPro"/>
</dbReference>
<dbReference type="SUPFAM" id="SSF47789">
    <property type="entry name" value="C-terminal domain of RNA polymerase alpha subunit"/>
    <property type="match status" value="1"/>
</dbReference>
<feature type="domain" description="RNA polymerase alpha subunit C-terminal" evidence="4">
    <location>
        <begin position="54"/>
        <end position="118"/>
    </location>
</feature>
<reference evidence="5 6" key="1">
    <citation type="submission" date="2019-06" db="EMBL/GenBank/DDBJ databases">
        <title>Sorghum-associated microbial communities from plants grown in Nebraska, USA.</title>
        <authorList>
            <person name="Schachtman D."/>
        </authorList>
    </citation>
    <scope>NUCLEOTIDE SEQUENCE [LARGE SCALE GENOMIC DNA]</scope>
    <source>
        <strain evidence="5 6">2482</strain>
    </source>
</reference>
<proteinExistence type="predicted"/>
<dbReference type="Gene3D" id="1.10.150.20">
    <property type="entry name" value="5' to 3' exonuclease, C-terminal subdomain"/>
    <property type="match status" value="1"/>
</dbReference>
<evidence type="ECO:0000256" key="2">
    <source>
        <dbReference type="ARBA" id="ARBA00023163"/>
    </source>
</evidence>
<keyword evidence="6" id="KW-1185">Reference proteome</keyword>
<dbReference type="EMBL" id="VIVN01000009">
    <property type="protein sequence ID" value="TWD98603.1"/>
    <property type="molecule type" value="Genomic_DNA"/>
</dbReference>
<evidence type="ECO:0000259" key="3">
    <source>
        <dbReference type="Pfam" id="PF01193"/>
    </source>
</evidence>
<dbReference type="InterPro" id="IPR011260">
    <property type="entry name" value="RNAP_asu_C"/>
</dbReference>
<keyword evidence="2" id="KW-0804">Transcription</keyword>
<sequence length="128" mass="14760">MVSFERLYFEVWTDGSLGPSEAIFESAKVFKEHLSILVGLNPELQDSQIMLEREEVSKEKEILNLTIEDLDLSVRSFNSLKRNGINTIHDLANKSEEDIRKLRNLGQKSLKEIIDKLESLDIIVRKDD</sequence>
<protein>
    <submittedName>
        <fullName evidence="5">DNA-directed RNA polymerase alpha subunit</fullName>
    </submittedName>
</protein>
<evidence type="ECO:0000259" key="4">
    <source>
        <dbReference type="Pfam" id="PF03118"/>
    </source>
</evidence>
<evidence type="ECO:0000313" key="5">
    <source>
        <dbReference type="EMBL" id="TWD98603.1"/>
    </source>
</evidence>
<dbReference type="GO" id="GO:0003677">
    <property type="term" value="F:DNA binding"/>
    <property type="evidence" value="ECO:0007669"/>
    <property type="project" value="InterPro"/>
</dbReference>
<dbReference type="SUPFAM" id="SSF55257">
    <property type="entry name" value="RBP11-like subunits of RNA polymerase"/>
    <property type="match status" value="1"/>
</dbReference>
<dbReference type="InterPro" id="IPR036603">
    <property type="entry name" value="RBP11-like"/>
</dbReference>
<gene>
    <name evidence="5" type="ORF">FB550_109109</name>
</gene>
<dbReference type="Pfam" id="PF03118">
    <property type="entry name" value="RNA_pol_A_CTD"/>
    <property type="match status" value="1"/>
</dbReference>
<comment type="caution">
    <text evidence="5">The sequence shown here is derived from an EMBL/GenBank/DDBJ whole genome shotgun (WGS) entry which is preliminary data.</text>
</comment>
<organism evidence="5 6">
    <name type="scientific">Neobacillus bataviensis</name>
    <dbReference type="NCBI Taxonomy" id="220685"/>
    <lineage>
        <taxon>Bacteria</taxon>
        <taxon>Bacillati</taxon>
        <taxon>Bacillota</taxon>
        <taxon>Bacilli</taxon>
        <taxon>Bacillales</taxon>
        <taxon>Bacillaceae</taxon>
        <taxon>Neobacillus</taxon>
    </lineage>
</organism>
<name>A0A561D572_9BACI</name>
<dbReference type="GO" id="GO:0046983">
    <property type="term" value="F:protein dimerization activity"/>
    <property type="evidence" value="ECO:0007669"/>
    <property type="project" value="InterPro"/>
</dbReference>
<dbReference type="AlphaFoldDB" id="A0A561D572"/>
<dbReference type="Pfam" id="PF01193">
    <property type="entry name" value="RNA_pol_L"/>
    <property type="match status" value="1"/>
</dbReference>
<dbReference type="GO" id="GO:0000428">
    <property type="term" value="C:DNA-directed RNA polymerase complex"/>
    <property type="evidence" value="ECO:0007669"/>
    <property type="project" value="UniProtKB-KW"/>
</dbReference>
<keyword evidence="1 5" id="KW-0240">DNA-directed RNA polymerase</keyword>
<dbReference type="GO" id="GO:0003899">
    <property type="term" value="F:DNA-directed RNA polymerase activity"/>
    <property type="evidence" value="ECO:0007669"/>
    <property type="project" value="InterPro"/>
</dbReference>
<dbReference type="Proteomes" id="UP000319671">
    <property type="component" value="Unassembled WGS sequence"/>
</dbReference>
<evidence type="ECO:0000313" key="6">
    <source>
        <dbReference type="Proteomes" id="UP000319671"/>
    </source>
</evidence>